<dbReference type="PANTHER" id="PTHR38049:SF2">
    <property type="entry name" value="RICIN B LECTIN DOMAIN-CONTAINING PROTEIN"/>
    <property type="match status" value="1"/>
</dbReference>
<sequence length="201" mass="23136">MVLGVLTAIAACPAIVGTNEAIQMTQKNQMKQMHRERKTNLVVSCTHQDNKLWIATRRQTANDDAPEGHQFAGYFFKHPTLNWGRKGDGYVSTIMDDPPMLNWIYVDKDTYEVKYGTKSESEDHRLGPFSCTPVDHRLTFDEWEGFCAVEERPGIWSLYFDVDDDGLEEKVSMDKDVLEIELIRREMRIPHSKPKDVGPEE</sequence>
<organism evidence="2 3">
    <name type="scientific">Parascedosporium putredinis</name>
    <dbReference type="NCBI Taxonomy" id="1442378"/>
    <lineage>
        <taxon>Eukaryota</taxon>
        <taxon>Fungi</taxon>
        <taxon>Dikarya</taxon>
        <taxon>Ascomycota</taxon>
        <taxon>Pezizomycotina</taxon>
        <taxon>Sordariomycetes</taxon>
        <taxon>Hypocreomycetidae</taxon>
        <taxon>Microascales</taxon>
        <taxon>Microascaceae</taxon>
        <taxon>Parascedosporium</taxon>
    </lineage>
</organism>
<protein>
    <submittedName>
        <fullName evidence="2">Uncharacterized protein</fullName>
    </submittedName>
</protein>
<feature type="signal peptide" evidence="1">
    <location>
        <begin position="1"/>
        <end position="21"/>
    </location>
</feature>
<accession>A0A9P1GYI2</accession>
<dbReference type="OrthoDB" id="3928002at2759"/>
<dbReference type="EMBL" id="CALLCH030000004">
    <property type="protein sequence ID" value="CAI4212320.1"/>
    <property type="molecule type" value="Genomic_DNA"/>
</dbReference>
<reference evidence="2" key="1">
    <citation type="submission" date="2022-11" db="EMBL/GenBank/DDBJ databases">
        <authorList>
            <person name="Scott C."/>
            <person name="Bruce N."/>
        </authorList>
    </citation>
    <scope>NUCLEOTIDE SEQUENCE</scope>
</reference>
<name>A0A9P1GYI2_9PEZI</name>
<evidence type="ECO:0000313" key="2">
    <source>
        <dbReference type="EMBL" id="CAI4212320.1"/>
    </source>
</evidence>
<proteinExistence type="predicted"/>
<dbReference type="AlphaFoldDB" id="A0A9P1GYI2"/>
<keyword evidence="3" id="KW-1185">Reference proteome</keyword>
<comment type="caution">
    <text evidence="2">The sequence shown here is derived from an EMBL/GenBank/DDBJ whole genome shotgun (WGS) entry which is preliminary data.</text>
</comment>
<dbReference type="PANTHER" id="PTHR38049">
    <property type="entry name" value="RICIN B LECTIN DOMAIN-CONTAINING PROTEIN"/>
    <property type="match status" value="1"/>
</dbReference>
<dbReference type="Proteomes" id="UP000838763">
    <property type="component" value="Unassembled WGS sequence"/>
</dbReference>
<keyword evidence="1" id="KW-0732">Signal</keyword>
<gene>
    <name evidence="2" type="ORF">PPNO1_LOCUS2087</name>
</gene>
<evidence type="ECO:0000256" key="1">
    <source>
        <dbReference type="SAM" id="SignalP"/>
    </source>
</evidence>
<feature type="chain" id="PRO_5040375045" evidence="1">
    <location>
        <begin position="22"/>
        <end position="201"/>
    </location>
</feature>
<evidence type="ECO:0000313" key="3">
    <source>
        <dbReference type="Proteomes" id="UP000838763"/>
    </source>
</evidence>